<dbReference type="EMBL" id="JAEMNX010000038">
    <property type="protein sequence ID" value="MBJ7539969.1"/>
    <property type="molecule type" value="Genomic_DNA"/>
</dbReference>
<organism evidence="3 4">
    <name type="scientific">Marinomonas transparens</name>
    <dbReference type="NCBI Taxonomy" id="2795388"/>
    <lineage>
        <taxon>Bacteria</taxon>
        <taxon>Pseudomonadati</taxon>
        <taxon>Pseudomonadota</taxon>
        <taxon>Gammaproteobacteria</taxon>
        <taxon>Oceanospirillales</taxon>
        <taxon>Oceanospirillaceae</taxon>
        <taxon>Marinomonas</taxon>
    </lineage>
</organism>
<evidence type="ECO:0000256" key="2">
    <source>
        <dbReference type="SAM" id="SignalP"/>
    </source>
</evidence>
<dbReference type="AlphaFoldDB" id="A0A934JU23"/>
<feature type="signal peptide" evidence="2">
    <location>
        <begin position="1"/>
        <end position="15"/>
    </location>
</feature>
<comment type="caution">
    <text evidence="3">The sequence shown here is derived from an EMBL/GenBank/DDBJ whole genome shotgun (WGS) entry which is preliminary data.</text>
</comment>
<keyword evidence="4" id="KW-1185">Reference proteome</keyword>
<feature type="compositionally biased region" description="Low complexity" evidence="1">
    <location>
        <begin position="25"/>
        <end position="60"/>
    </location>
</feature>
<evidence type="ECO:0000313" key="3">
    <source>
        <dbReference type="EMBL" id="MBJ7539969.1"/>
    </source>
</evidence>
<gene>
    <name evidence="3" type="ORF">I8J31_20045</name>
</gene>
<keyword evidence="2" id="KW-0732">Signal</keyword>
<accession>A0A934JU23</accession>
<evidence type="ECO:0000256" key="1">
    <source>
        <dbReference type="SAM" id="MobiDB-lite"/>
    </source>
</evidence>
<name>A0A934JU23_9GAMM</name>
<feature type="chain" id="PRO_5036975532" description="Lipoprotein" evidence="2">
    <location>
        <begin position="16"/>
        <end position="175"/>
    </location>
</feature>
<evidence type="ECO:0000313" key="4">
    <source>
        <dbReference type="Proteomes" id="UP000628710"/>
    </source>
</evidence>
<sequence>MCKYIYILIASSLMAGCGGSDSEPSNQSASNSTSQSSLSATSQSNSESTQATLPISATQTASATSELESSTSFTFSNQQSISLDLQLSSFAGERVMVNVCLPQSSHSPSYDLNSVNMDYQQCLYKTTITNGELITNLTLPKHNEHLMLELRPYSNLATATTFHWQSSDGSYWFIR</sequence>
<dbReference type="Proteomes" id="UP000628710">
    <property type="component" value="Unassembled WGS sequence"/>
</dbReference>
<protein>
    <recommendedName>
        <fullName evidence="5">Lipoprotein</fullName>
    </recommendedName>
</protein>
<evidence type="ECO:0008006" key="5">
    <source>
        <dbReference type="Google" id="ProtNLM"/>
    </source>
</evidence>
<dbReference type="PROSITE" id="PS51257">
    <property type="entry name" value="PROKAR_LIPOPROTEIN"/>
    <property type="match status" value="1"/>
</dbReference>
<feature type="region of interest" description="Disordered" evidence="1">
    <location>
        <begin position="20"/>
        <end position="60"/>
    </location>
</feature>
<dbReference type="RefSeq" id="WP_199470363.1">
    <property type="nucleotide sequence ID" value="NZ_JAEMNX010000038.1"/>
</dbReference>
<reference evidence="3" key="1">
    <citation type="submission" date="2020-12" db="EMBL/GenBank/DDBJ databases">
        <title>Marinomonas arctica sp. nov., a psychrotolerant bacterium isolated from the Arctic.</title>
        <authorList>
            <person name="Zhang Y."/>
        </authorList>
    </citation>
    <scope>NUCLEOTIDE SEQUENCE</scope>
    <source>
        <strain evidence="3">C1424</strain>
    </source>
</reference>
<proteinExistence type="predicted"/>